<dbReference type="Pfam" id="PF13580">
    <property type="entry name" value="SIS_2"/>
    <property type="match status" value="1"/>
</dbReference>
<dbReference type="eggNOG" id="COG0279">
    <property type="taxonomic scope" value="Bacteria"/>
</dbReference>
<dbReference type="CDD" id="cd05006">
    <property type="entry name" value="SIS_GmhA"/>
    <property type="match status" value="1"/>
</dbReference>
<gene>
    <name evidence="2" type="ordered locus">Cwoe_2549</name>
</gene>
<dbReference type="InterPro" id="IPR046348">
    <property type="entry name" value="SIS_dom_sf"/>
</dbReference>
<dbReference type="GO" id="GO:1901135">
    <property type="term" value="P:carbohydrate derivative metabolic process"/>
    <property type="evidence" value="ECO:0007669"/>
    <property type="project" value="InterPro"/>
</dbReference>
<evidence type="ECO:0000313" key="2">
    <source>
        <dbReference type="EMBL" id="ADB50971.1"/>
    </source>
</evidence>
<dbReference type="KEGG" id="cwo:Cwoe_2549"/>
<evidence type="ECO:0000259" key="1">
    <source>
        <dbReference type="PROSITE" id="PS51464"/>
    </source>
</evidence>
<dbReference type="HOGENOM" id="CLU_703857_0_0_11"/>
<reference evidence="2 3" key="1">
    <citation type="journal article" date="2010" name="Stand. Genomic Sci.">
        <title>Complete genome sequence of Conexibacter woesei type strain (ID131577).</title>
        <authorList>
            <person name="Pukall R."/>
            <person name="Lapidus A."/>
            <person name="Glavina Del Rio T."/>
            <person name="Copeland A."/>
            <person name="Tice H."/>
            <person name="Cheng J.-F."/>
            <person name="Lucas S."/>
            <person name="Chen F."/>
            <person name="Nolan M."/>
            <person name="Bruce D."/>
            <person name="Goodwin L."/>
            <person name="Pitluck S."/>
            <person name="Mavromatis K."/>
            <person name="Ivanova N."/>
            <person name="Ovchinnikova G."/>
            <person name="Pati A."/>
            <person name="Chen A."/>
            <person name="Palaniappan K."/>
            <person name="Land M."/>
            <person name="Hauser L."/>
            <person name="Chang Y.-J."/>
            <person name="Jeffries C.D."/>
            <person name="Chain P."/>
            <person name="Meincke L."/>
            <person name="Sims D."/>
            <person name="Brettin T."/>
            <person name="Detter J.C."/>
            <person name="Rohde M."/>
            <person name="Goeker M."/>
            <person name="Bristow J."/>
            <person name="Eisen J.A."/>
            <person name="Markowitz V."/>
            <person name="Kyrpides N.C."/>
            <person name="Klenk H.-P."/>
            <person name="Hugenholtz P."/>
        </authorList>
    </citation>
    <scope>NUCLEOTIDE SEQUENCE [LARGE SCALE GENOMIC DNA]</scope>
    <source>
        <strain evidence="3">DSM 14684 / CIP 108061 / JCM 11494 / NBRC 100937 / ID131577</strain>
    </source>
</reference>
<dbReference type="STRING" id="469383.Cwoe_2549"/>
<dbReference type="PANTHER" id="PTHR30390">
    <property type="entry name" value="SEDOHEPTULOSE 7-PHOSPHATE ISOMERASE / DNAA INITIATOR-ASSOCIATING FACTOR FOR REPLICATION INITIATION"/>
    <property type="match status" value="1"/>
</dbReference>
<dbReference type="EMBL" id="CP001854">
    <property type="protein sequence ID" value="ADB50971.1"/>
    <property type="molecule type" value="Genomic_DNA"/>
</dbReference>
<evidence type="ECO:0000313" key="3">
    <source>
        <dbReference type="Proteomes" id="UP000008229"/>
    </source>
</evidence>
<reference evidence="3" key="2">
    <citation type="submission" date="2010-01" db="EMBL/GenBank/DDBJ databases">
        <title>The complete genome of Conexibacter woesei DSM 14684.</title>
        <authorList>
            <consortium name="US DOE Joint Genome Institute (JGI-PGF)"/>
            <person name="Lucas S."/>
            <person name="Copeland A."/>
            <person name="Lapidus A."/>
            <person name="Glavina del Rio T."/>
            <person name="Dalin E."/>
            <person name="Tice H."/>
            <person name="Bruce D."/>
            <person name="Goodwin L."/>
            <person name="Pitluck S."/>
            <person name="Kyrpides N."/>
            <person name="Mavromatis K."/>
            <person name="Ivanova N."/>
            <person name="Mikhailova N."/>
            <person name="Chertkov O."/>
            <person name="Brettin T."/>
            <person name="Detter J.C."/>
            <person name="Han C."/>
            <person name="Larimer F."/>
            <person name="Land M."/>
            <person name="Hauser L."/>
            <person name="Markowitz V."/>
            <person name="Cheng J.-F."/>
            <person name="Hugenholtz P."/>
            <person name="Woyke T."/>
            <person name="Wu D."/>
            <person name="Pukall R."/>
            <person name="Steenblock K."/>
            <person name="Schneider S."/>
            <person name="Klenk H.-P."/>
            <person name="Eisen J.A."/>
        </authorList>
    </citation>
    <scope>NUCLEOTIDE SEQUENCE [LARGE SCALE GENOMIC DNA]</scope>
    <source>
        <strain evidence="3">DSM 14684 / CIP 108061 / JCM 11494 / NBRC 100937 / ID131577</strain>
    </source>
</reference>
<dbReference type="PROSITE" id="PS51464">
    <property type="entry name" value="SIS"/>
    <property type="match status" value="1"/>
</dbReference>
<dbReference type="InterPro" id="IPR050099">
    <property type="entry name" value="SIS_GmhA/DiaA_subfam"/>
</dbReference>
<organism evidence="2 3">
    <name type="scientific">Conexibacter woesei (strain DSM 14684 / CCUG 47730 / CIP 108061 / JCM 11494 / NBRC 100937 / ID131577)</name>
    <dbReference type="NCBI Taxonomy" id="469383"/>
    <lineage>
        <taxon>Bacteria</taxon>
        <taxon>Bacillati</taxon>
        <taxon>Actinomycetota</taxon>
        <taxon>Thermoleophilia</taxon>
        <taxon>Solirubrobacterales</taxon>
        <taxon>Conexibacteraceae</taxon>
        <taxon>Conexibacter</taxon>
    </lineage>
</organism>
<dbReference type="GO" id="GO:0016853">
    <property type="term" value="F:isomerase activity"/>
    <property type="evidence" value="ECO:0007669"/>
    <property type="project" value="UniProtKB-KW"/>
</dbReference>
<dbReference type="Proteomes" id="UP000008229">
    <property type="component" value="Chromosome"/>
</dbReference>
<dbReference type="SUPFAM" id="SSF53697">
    <property type="entry name" value="SIS domain"/>
    <property type="match status" value="2"/>
</dbReference>
<dbReference type="InterPro" id="IPR001347">
    <property type="entry name" value="SIS_dom"/>
</dbReference>
<dbReference type="InterPro" id="IPR035461">
    <property type="entry name" value="GmhA/DiaA"/>
</dbReference>
<name>D3F8K7_CONWI</name>
<accession>D3F8K7</accession>
<feature type="domain" description="SIS" evidence="1">
    <location>
        <begin position="233"/>
        <end position="391"/>
    </location>
</feature>
<sequence length="391" mass="41181">MSRAPAAPDALLAARLDAGEHFFAPAACDRIARCCHRMAERFARGGRLLAFGASAADRSDVRHVAVEFVHPVIVGKRALPALGLAPHDLTLLAREHDVAIAFGAGASVAAGVRAARARGCLTIGFADVGAEWRFAPPDDDPFVAQELVETLYHVLWELVHVFFEHRGLLAGRDAGSRHDSGASSFLYPFLDEREHDLDAVLADVAASARAKSQEIGALRSQTLGDGRETLLNAAAALRRALDGGGTLLALGNGGSATDAMDAVADLREPSGTHGWPPRRALDLTADPAILTAIANDVGTEAIFARQVIAYGRAGDGMLAFSTSGGSENVISALREARGRGVATVAFVGYDGGRILAEGLADFVVVTRSEHIPRIQEAQASAWHVLRELIEA</sequence>
<proteinExistence type="predicted"/>
<dbReference type="AlphaFoldDB" id="D3F8K7"/>
<dbReference type="RefSeq" id="WP_012934022.1">
    <property type="nucleotide sequence ID" value="NC_013739.1"/>
</dbReference>
<protein>
    <submittedName>
        <fullName evidence="2">Phosphoheptose isomerase-like protein</fullName>
    </submittedName>
</protein>
<keyword evidence="3" id="KW-1185">Reference proteome</keyword>
<dbReference type="Gene3D" id="3.40.50.10490">
    <property type="entry name" value="Glucose-6-phosphate isomerase like protein, domain 1"/>
    <property type="match status" value="2"/>
</dbReference>
<keyword evidence="2" id="KW-0413">Isomerase</keyword>
<dbReference type="OrthoDB" id="9810929at2"/>
<dbReference type="GO" id="GO:0097367">
    <property type="term" value="F:carbohydrate derivative binding"/>
    <property type="evidence" value="ECO:0007669"/>
    <property type="project" value="InterPro"/>
</dbReference>